<name>A0AAU8A399_9BURK</name>
<dbReference type="PANTHER" id="PTHR10192:SF5">
    <property type="entry name" value="GEPHYRIN"/>
    <property type="match status" value="1"/>
</dbReference>
<dbReference type="Gene3D" id="2.40.340.10">
    <property type="entry name" value="MoeA, C-terminal, domain IV"/>
    <property type="match status" value="1"/>
</dbReference>
<feature type="domain" description="MoaB/Mog" evidence="14">
    <location>
        <begin position="201"/>
        <end position="345"/>
    </location>
</feature>
<evidence type="ECO:0000256" key="11">
    <source>
        <dbReference type="ARBA" id="ARBA00023150"/>
    </source>
</evidence>
<comment type="function">
    <text evidence="2 13">Catalyzes the insertion of molybdate into adenylated molybdopterin with the concomitant release of AMP.</text>
</comment>
<dbReference type="NCBIfam" id="TIGR00177">
    <property type="entry name" value="molyb_syn"/>
    <property type="match status" value="1"/>
</dbReference>
<evidence type="ECO:0000256" key="4">
    <source>
        <dbReference type="ARBA" id="ARBA00010763"/>
    </source>
</evidence>
<evidence type="ECO:0000256" key="13">
    <source>
        <dbReference type="RuleBase" id="RU365090"/>
    </source>
</evidence>
<dbReference type="SUPFAM" id="SSF63882">
    <property type="entry name" value="MoeA N-terminal region -like"/>
    <property type="match status" value="1"/>
</dbReference>
<dbReference type="Pfam" id="PF03453">
    <property type="entry name" value="MoeA_N"/>
    <property type="match status" value="1"/>
</dbReference>
<evidence type="ECO:0000256" key="2">
    <source>
        <dbReference type="ARBA" id="ARBA00002901"/>
    </source>
</evidence>
<keyword evidence="11 13" id="KW-0501">Molybdenum cofactor biosynthesis</keyword>
<protein>
    <recommendedName>
        <fullName evidence="6 13">Molybdopterin molybdenumtransferase</fullName>
        <ecNumber evidence="5 13">2.10.1.1</ecNumber>
    </recommendedName>
</protein>
<dbReference type="GO" id="GO:0046872">
    <property type="term" value="F:metal ion binding"/>
    <property type="evidence" value="ECO:0007669"/>
    <property type="project" value="UniProtKB-UniRule"/>
</dbReference>
<dbReference type="InterPro" id="IPR005111">
    <property type="entry name" value="MoeA_C_domain_IV"/>
</dbReference>
<evidence type="ECO:0000256" key="9">
    <source>
        <dbReference type="ARBA" id="ARBA00022723"/>
    </source>
</evidence>
<dbReference type="InterPro" id="IPR036135">
    <property type="entry name" value="MoeA_linker/N_sf"/>
</dbReference>
<dbReference type="SUPFAM" id="SSF63867">
    <property type="entry name" value="MoeA C-terminal domain-like"/>
    <property type="match status" value="1"/>
</dbReference>
<comment type="catalytic activity">
    <reaction evidence="12">
        <text>adenylyl-molybdopterin + molybdate = Mo-molybdopterin + AMP + H(+)</text>
        <dbReference type="Rhea" id="RHEA:35047"/>
        <dbReference type="ChEBI" id="CHEBI:15378"/>
        <dbReference type="ChEBI" id="CHEBI:36264"/>
        <dbReference type="ChEBI" id="CHEBI:62727"/>
        <dbReference type="ChEBI" id="CHEBI:71302"/>
        <dbReference type="ChEBI" id="CHEBI:456215"/>
        <dbReference type="EC" id="2.10.1.1"/>
    </reaction>
</comment>
<dbReference type="Gene3D" id="2.170.190.11">
    <property type="entry name" value="Molybdopterin biosynthesis moea protein, domain 3"/>
    <property type="match status" value="1"/>
</dbReference>
<dbReference type="EC" id="2.10.1.1" evidence="5 13"/>
<evidence type="ECO:0000256" key="1">
    <source>
        <dbReference type="ARBA" id="ARBA00001946"/>
    </source>
</evidence>
<evidence type="ECO:0000256" key="10">
    <source>
        <dbReference type="ARBA" id="ARBA00022842"/>
    </source>
</evidence>
<dbReference type="InterPro" id="IPR036425">
    <property type="entry name" value="MoaB/Mog-like_dom_sf"/>
</dbReference>
<evidence type="ECO:0000256" key="8">
    <source>
        <dbReference type="ARBA" id="ARBA00022679"/>
    </source>
</evidence>
<dbReference type="CDD" id="cd00887">
    <property type="entry name" value="MoeA"/>
    <property type="match status" value="1"/>
</dbReference>
<dbReference type="GO" id="GO:0061599">
    <property type="term" value="F:molybdopterin molybdotransferase activity"/>
    <property type="evidence" value="ECO:0007669"/>
    <property type="project" value="UniProtKB-UniRule"/>
</dbReference>
<dbReference type="InterPro" id="IPR038987">
    <property type="entry name" value="MoeA-like"/>
</dbReference>
<dbReference type="PANTHER" id="PTHR10192">
    <property type="entry name" value="MOLYBDOPTERIN BIOSYNTHESIS PROTEIN"/>
    <property type="match status" value="1"/>
</dbReference>
<dbReference type="RefSeq" id="WP_353439324.1">
    <property type="nucleotide sequence ID" value="NZ_CP099959.1"/>
</dbReference>
<dbReference type="SUPFAM" id="SSF53218">
    <property type="entry name" value="Molybdenum cofactor biosynthesis proteins"/>
    <property type="match status" value="1"/>
</dbReference>
<reference evidence="15" key="1">
    <citation type="submission" date="2022-06" db="EMBL/GenBank/DDBJ databases">
        <title>New Polynucleobacter species.</title>
        <authorList>
            <person name="Hahn M.W."/>
        </authorList>
    </citation>
    <scope>NUCLEOTIDE SEQUENCE</scope>
    <source>
        <strain evidence="15">UK-FUSCHL-C3</strain>
    </source>
</reference>
<evidence type="ECO:0000259" key="14">
    <source>
        <dbReference type="SMART" id="SM00852"/>
    </source>
</evidence>
<evidence type="ECO:0000256" key="3">
    <source>
        <dbReference type="ARBA" id="ARBA00005046"/>
    </source>
</evidence>
<proteinExistence type="inferred from homology"/>
<dbReference type="InterPro" id="IPR036688">
    <property type="entry name" value="MoeA_C_domain_IV_sf"/>
</dbReference>
<comment type="similarity">
    <text evidence="4 13">Belongs to the MoeA family.</text>
</comment>
<keyword evidence="7 13" id="KW-0500">Molybdenum</keyword>
<dbReference type="Gene3D" id="3.40.980.10">
    <property type="entry name" value="MoaB/Mog-like domain"/>
    <property type="match status" value="1"/>
</dbReference>
<dbReference type="Pfam" id="PF00994">
    <property type="entry name" value="MoCF_biosynth"/>
    <property type="match status" value="1"/>
</dbReference>
<comment type="pathway">
    <text evidence="3 13">Cofactor biosynthesis; molybdopterin biosynthesis.</text>
</comment>
<dbReference type="NCBIfam" id="NF045515">
    <property type="entry name" value="Glp_gephyrin"/>
    <property type="match status" value="1"/>
</dbReference>
<evidence type="ECO:0000256" key="7">
    <source>
        <dbReference type="ARBA" id="ARBA00022505"/>
    </source>
</evidence>
<dbReference type="FunFam" id="2.40.340.10:FF:000003">
    <property type="entry name" value="Molybdopterin molybdenumtransferase"/>
    <property type="match status" value="1"/>
</dbReference>
<dbReference type="FunFam" id="3.40.980.10:FF:000004">
    <property type="entry name" value="Molybdopterin molybdenumtransferase"/>
    <property type="match status" value="1"/>
</dbReference>
<dbReference type="EMBL" id="CP099959">
    <property type="protein sequence ID" value="XCC58156.1"/>
    <property type="molecule type" value="Genomic_DNA"/>
</dbReference>
<dbReference type="GO" id="GO:0005829">
    <property type="term" value="C:cytosol"/>
    <property type="evidence" value="ECO:0007669"/>
    <property type="project" value="TreeGrafter"/>
</dbReference>
<gene>
    <name evidence="15" type="ORF">NKE59_02375</name>
</gene>
<sequence length="434" mass="46754">MNKPVNANQEFQSDFLSVTEARTAISAVIHSLQAQARLHEAIESLPLKECLGRILASDVLSPINVPANDNSAMDGFAFNGKELDTAQDPVNLRIAGAIYAGQTHSPSIQMGECIKVMTGAMMPPNCDTVIPQEFTKSSEEGSITFAKDTVRAGDNRRLCGEDLQAGKPAIQRGRILKASDIGLAASLGIAKLEVYQRIKVAILSSGDELCSIGVPLQPGKIYDSNRFSLHACLSKLGFEIIDCGIVRDTPDDLRQAFMQAAQKADVIISSGGVSVGEADFTKQIMEELGQVGFWKIAMRPGRPMAFGSLKPVSPKTAPTVFFGLPGNPVAVMVTFYQFVRNALLQLSGALNPEIPLVSIQSAEAIRKKSGRTEFQRGILFRDPEGRLLVKSTGSQGAGILRSMSEADCFMILHHHQGNIAPGDWVDVEIFDGLL</sequence>
<evidence type="ECO:0000256" key="5">
    <source>
        <dbReference type="ARBA" id="ARBA00013269"/>
    </source>
</evidence>
<keyword evidence="10 13" id="KW-0460">Magnesium</keyword>
<comment type="cofactor">
    <cofactor evidence="1 13">
        <name>Mg(2+)</name>
        <dbReference type="ChEBI" id="CHEBI:18420"/>
    </cofactor>
</comment>
<dbReference type="SMART" id="SM00852">
    <property type="entry name" value="MoCF_biosynth"/>
    <property type="match status" value="1"/>
</dbReference>
<dbReference type="Pfam" id="PF03454">
    <property type="entry name" value="MoeA_C"/>
    <property type="match status" value="1"/>
</dbReference>
<keyword evidence="9 13" id="KW-0479">Metal-binding</keyword>
<dbReference type="AlphaFoldDB" id="A0AAU8A399"/>
<evidence type="ECO:0000256" key="6">
    <source>
        <dbReference type="ARBA" id="ARBA00021108"/>
    </source>
</evidence>
<evidence type="ECO:0000256" key="12">
    <source>
        <dbReference type="ARBA" id="ARBA00047317"/>
    </source>
</evidence>
<evidence type="ECO:0000313" key="15">
    <source>
        <dbReference type="EMBL" id="XCC58156.1"/>
    </source>
</evidence>
<dbReference type="Gene3D" id="3.90.105.10">
    <property type="entry name" value="Molybdopterin biosynthesis moea protein, domain 2"/>
    <property type="match status" value="1"/>
</dbReference>
<dbReference type="InterPro" id="IPR001453">
    <property type="entry name" value="MoaB/Mog_dom"/>
</dbReference>
<accession>A0AAU8A399</accession>
<dbReference type="GO" id="GO:0006777">
    <property type="term" value="P:Mo-molybdopterin cofactor biosynthetic process"/>
    <property type="evidence" value="ECO:0007669"/>
    <property type="project" value="UniProtKB-UniRule"/>
</dbReference>
<dbReference type="InterPro" id="IPR005110">
    <property type="entry name" value="MoeA_linker/N"/>
</dbReference>
<keyword evidence="8 13" id="KW-0808">Transferase</keyword>
<organism evidence="15">
    <name type="scientific">Polynucleobacter sp. UK-FUSCHL-C3</name>
    <dbReference type="NCBI Taxonomy" id="2955208"/>
    <lineage>
        <taxon>Bacteria</taxon>
        <taxon>Pseudomonadati</taxon>
        <taxon>Pseudomonadota</taxon>
        <taxon>Betaproteobacteria</taxon>
        <taxon>Burkholderiales</taxon>
        <taxon>Burkholderiaceae</taxon>
        <taxon>Polynucleobacter</taxon>
    </lineage>
</organism>